<dbReference type="Proteomes" id="UP000036681">
    <property type="component" value="Unplaced"/>
</dbReference>
<evidence type="ECO:0000313" key="1">
    <source>
        <dbReference type="Proteomes" id="UP000036681"/>
    </source>
</evidence>
<accession>A0A0M3IWA4</accession>
<name>A0A0M3IWA4_ASCLU</name>
<keyword evidence="1" id="KW-1185">Reference proteome</keyword>
<organism evidence="1 2">
    <name type="scientific">Ascaris lumbricoides</name>
    <name type="common">Giant roundworm</name>
    <dbReference type="NCBI Taxonomy" id="6252"/>
    <lineage>
        <taxon>Eukaryota</taxon>
        <taxon>Metazoa</taxon>
        <taxon>Ecdysozoa</taxon>
        <taxon>Nematoda</taxon>
        <taxon>Chromadorea</taxon>
        <taxon>Rhabditida</taxon>
        <taxon>Spirurina</taxon>
        <taxon>Ascaridomorpha</taxon>
        <taxon>Ascaridoidea</taxon>
        <taxon>Ascarididae</taxon>
        <taxon>Ascaris</taxon>
    </lineage>
</organism>
<dbReference type="AlphaFoldDB" id="A0A0M3IWA4"/>
<reference evidence="2" key="1">
    <citation type="submission" date="2017-02" db="UniProtKB">
        <authorList>
            <consortium name="WormBaseParasite"/>
        </authorList>
    </citation>
    <scope>IDENTIFICATION</scope>
</reference>
<sequence length="59" mass="6951">MYEYDKNLSTLMVNLLQNICKSFGSLIKPKEYGEYGMWSSREFTKREYGTAIFYDGVSF</sequence>
<proteinExistence type="predicted"/>
<evidence type="ECO:0000313" key="2">
    <source>
        <dbReference type="WBParaSite" id="ALUE_0002303201-mRNA-1"/>
    </source>
</evidence>
<dbReference type="WBParaSite" id="ALUE_0002303201-mRNA-1">
    <property type="protein sequence ID" value="ALUE_0002303201-mRNA-1"/>
    <property type="gene ID" value="ALUE_0002303201"/>
</dbReference>
<protein>
    <submittedName>
        <fullName evidence="2">DNA-directed DNA polymerase</fullName>
    </submittedName>
</protein>